<feature type="compositionally biased region" description="Polar residues" evidence="1">
    <location>
        <begin position="140"/>
        <end position="151"/>
    </location>
</feature>
<evidence type="ECO:0000313" key="4">
    <source>
        <dbReference type="Proteomes" id="UP000466442"/>
    </source>
</evidence>
<feature type="region of interest" description="Disordered" evidence="1">
    <location>
        <begin position="73"/>
        <end position="163"/>
    </location>
</feature>
<sequence length="374" mass="43326">MKSSSRLTNFTNYESITDSFIDEHCRNNRSSADQRSLGKFNFKRSFSCQYLTRALHELCEDPGRAQRNFTKPSASEIHNCQAPLPTPVSSSHYHSTDNQLRTESSEVFVKGTKRSRILQTPTVVENFDDRRPPLSPSVGMKTSNDQSNNSRWALPGVPPAQSTPAQFDRLLCKKGKQTNGTYELEETRDQKNSYDTGIDIVPENASLEYYDHSNNSNGDRRETEELHEFSMVSLRDLRQIFETVDSIMEAAREKVDTEFAYPWSDPPPKNEKEGRNEFASPILSFEKHDRYVQVYRFEEVQGAEDAEETSTEKRSKMLLKSLKRYMEEGIRTLIIVALSMLYFLVVIYFHFYLIEQREEFWESVEGKGDHRVDQ</sequence>
<evidence type="ECO:0000256" key="2">
    <source>
        <dbReference type="SAM" id="Phobius"/>
    </source>
</evidence>
<keyword evidence="2" id="KW-0472">Membrane</keyword>
<dbReference type="Proteomes" id="UP000466442">
    <property type="component" value="Unassembled WGS sequence"/>
</dbReference>
<keyword evidence="4" id="KW-1185">Reference proteome</keyword>
<feature type="compositionally biased region" description="Polar residues" evidence="1">
    <location>
        <begin position="87"/>
        <end position="102"/>
    </location>
</feature>
<keyword evidence="2" id="KW-1133">Transmembrane helix</keyword>
<evidence type="ECO:0000313" key="3">
    <source>
        <dbReference type="EMBL" id="KAF6214903.1"/>
    </source>
</evidence>
<reference evidence="3" key="1">
    <citation type="journal article" date="2021" name="Mol. Ecol. Resour.">
        <title>Apolygus lucorum genome provides insights into omnivorousness and mesophyll feeding.</title>
        <authorList>
            <person name="Liu Y."/>
            <person name="Liu H."/>
            <person name="Wang H."/>
            <person name="Huang T."/>
            <person name="Liu B."/>
            <person name="Yang B."/>
            <person name="Yin L."/>
            <person name="Li B."/>
            <person name="Zhang Y."/>
            <person name="Zhang S."/>
            <person name="Jiang F."/>
            <person name="Zhang X."/>
            <person name="Ren Y."/>
            <person name="Wang B."/>
            <person name="Wang S."/>
            <person name="Lu Y."/>
            <person name="Wu K."/>
            <person name="Fan W."/>
            <person name="Wang G."/>
        </authorList>
    </citation>
    <scope>NUCLEOTIDE SEQUENCE</scope>
    <source>
        <strain evidence="3">12Hb</strain>
    </source>
</reference>
<feature type="transmembrane region" description="Helical" evidence="2">
    <location>
        <begin position="333"/>
        <end position="354"/>
    </location>
</feature>
<name>A0A6A4K762_APOLU</name>
<evidence type="ECO:0000256" key="1">
    <source>
        <dbReference type="SAM" id="MobiDB-lite"/>
    </source>
</evidence>
<gene>
    <name evidence="3" type="ORF">GE061_009648</name>
</gene>
<keyword evidence="2" id="KW-0812">Transmembrane</keyword>
<accession>A0A6A4K762</accession>
<organism evidence="3 4">
    <name type="scientific">Apolygus lucorum</name>
    <name type="common">Small green plant bug</name>
    <name type="synonym">Lygocoris lucorum</name>
    <dbReference type="NCBI Taxonomy" id="248454"/>
    <lineage>
        <taxon>Eukaryota</taxon>
        <taxon>Metazoa</taxon>
        <taxon>Ecdysozoa</taxon>
        <taxon>Arthropoda</taxon>
        <taxon>Hexapoda</taxon>
        <taxon>Insecta</taxon>
        <taxon>Pterygota</taxon>
        <taxon>Neoptera</taxon>
        <taxon>Paraneoptera</taxon>
        <taxon>Hemiptera</taxon>
        <taxon>Heteroptera</taxon>
        <taxon>Panheteroptera</taxon>
        <taxon>Cimicomorpha</taxon>
        <taxon>Miridae</taxon>
        <taxon>Mirini</taxon>
        <taxon>Apolygus</taxon>
    </lineage>
</organism>
<dbReference type="AlphaFoldDB" id="A0A6A4K762"/>
<protein>
    <submittedName>
        <fullName evidence="3">Uncharacterized protein</fullName>
    </submittedName>
</protein>
<comment type="caution">
    <text evidence="3">The sequence shown here is derived from an EMBL/GenBank/DDBJ whole genome shotgun (WGS) entry which is preliminary data.</text>
</comment>
<proteinExistence type="predicted"/>
<dbReference type="EMBL" id="WIXP02000002">
    <property type="protein sequence ID" value="KAF6214903.1"/>
    <property type="molecule type" value="Genomic_DNA"/>
</dbReference>